<dbReference type="KEGG" id="bbel:109483278"/>
<evidence type="ECO:0000313" key="3">
    <source>
        <dbReference type="RefSeq" id="XP_019641834.1"/>
    </source>
</evidence>
<organism evidence="2 3">
    <name type="scientific">Branchiostoma belcheri</name>
    <name type="common">Amphioxus</name>
    <dbReference type="NCBI Taxonomy" id="7741"/>
    <lineage>
        <taxon>Eukaryota</taxon>
        <taxon>Metazoa</taxon>
        <taxon>Chordata</taxon>
        <taxon>Cephalochordata</taxon>
        <taxon>Leptocardii</taxon>
        <taxon>Amphioxiformes</taxon>
        <taxon>Branchiostomatidae</taxon>
        <taxon>Branchiostoma</taxon>
    </lineage>
</organism>
<accession>A0A6P5A6E3</accession>
<proteinExistence type="predicted"/>
<protein>
    <submittedName>
        <fullName evidence="3">Uncharacterized protein LOC109483278</fullName>
    </submittedName>
</protein>
<evidence type="ECO:0000313" key="2">
    <source>
        <dbReference type="Proteomes" id="UP000515135"/>
    </source>
</evidence>
<gene>
    <name evidence="3" type="primary">LOC109483278</name>
</gene>
<feature type="chain" id="PRO_5028160205" evidence="1">
    <location>
        <begin position="23"/>
        <end position="218"/>
    </location>
</feature>
<name>A0A6P5A6E3_BRABE</name>
<reference evidence="3" key="1">
    <citation type="submission" date="2025-08" db="UniProtKB">
        <authorList>
            <consortium name="RefSeq"/>
        </authorList>
    </citation>
    <scope>IDENTIFICATION</scope>
    <source>
        <tissue evidence="3">Gonad</tissue>
    </source>
</reference>
<keyword evidence="2" id="KW-1185">Reference proteome</keyword>
<sequence length="218" mass="24689">METLLLAVTLLLGCHLPLPVTPLPLPTERAAPPTTPDVAAHMTCTRTVNRTSDFEDHVQIGVPLLNHLLWVVNSSLQTMRTERFQDPNYEVVTETEDVASLCSWTFQDFLTKVYERLQNVSLNLAALEQLTNFSVPQVEFIQTLTDSLKINVQSLAHNGTTLEATTASPIQQQRLSTWSTYELDRSTLRMLTWYQSLINSTRIVYTHLQMLNSEAETE</sequence>
<feature type="signal peptide" evidence="1">
    <location>
        <begin position="1"/>
        <end position="22"/>
    </location>
</feature>
<keyword evidence="1" id="KW-0732">Signal</keyword>
<dbReference type="Proteomes" id="UP000515135">
    <property type="component" value="Unplaced"/>
</dbReference>
<dbReference type="GeneID" id="109483278"/>
<evidence type="ECO:0000256" key="1">
    <source>
        <dbReference type="SAM" id="SignalP"/>
    </source>
</evidence>
<dbReference type="OrthoDB" id="10082019at2759"/>
<dbReference type="AlphaFoldDB" id="A0A6P5A6E3"/>
<dbReference type="RefSeq" id="XP_019641834.1">
    <property type="nucleotide sequence ID" value="XM_019786275.1"/>
</dbReference>